<comment type="caution">
    <text evidence="2">The sequence shown here is derived from an EMBL/GenBank/DDBJ whole genome shotgun (WGS) entry which is preliminary data.</text>
</comment>
<feature type="transmembrane region" description="Helical" evidence="1">
    <location>
        <begin position="39"/>
        <end position="61"/>
    </location>
</feature>
<evidence type="ECO:0000256" key="1">
    <source>
        <dbReference type="SAM" id="Phobius"/>
    </source>
</evidence>
<dbReference type="PANTHER" id="PTHR39470:SF1">
    <property type="entry name" value="CHORISMATE SYNTHASE PROTEIN"/>
    <property type="match status" value="1"/>
</dbReference>
<dbReference type="PANTHER" id="PTHR39470">
    <property type="entry name" value="CHROMOSOME 10, WHOLE GENOME SHOTGUN SEQUENCE"/>
    <property type="match status" value="1"/>
</dbReference>
<dbReference type="OrthoDB" id="4218123at2759"/>
<organism evidence="2 3">
    <name type="scientific">Bondarzewia mesenterica</name>
    <dbReference type="NCBI Taxonomy" id="1095465"/>
    <lineage>
        <taxon>Eukaryota</taxon>
        <taxon>Fungi</taxon>
        <taxon>Dikarya</taxon>
        <taxon>Basidiomycota</taxon>
        <taxon>Agaricomycotina</taxon>
        <taxon>Agaricomycetes</taxon>
        <taxon>Russulales</taxon>
        <taxon>Bondarzewiaceae</taxon>
        <taxon>Bondarzewia</taxon>
    </lineage>
</organism>
<evidence type="ECO:0000313" key="2">
    <source>
        <dbReference type="EMBL" id="THH18842.1"/>
    </source>
</evidence>
<keyword evidence="1" id="KW-0472">Membrane</keyword>
<protein>
    <submittedName>
        <fullName evidence="2">Uncharacterized protein</fullName>
    </submittedName>
</protein>
<gene>
    <name evidence="2" type="ORF">EW146_g2201</name>
</gene>
<keyword evidence="3" id="KW-1185">Reference proteome</keyword>
<keyword evidence="1" id="KW-0812">Transmembrane</keyword>
<dbReference type="EMBL" id="SGPL01000062">
    <property type="protein sequence ID" value="THH18842.1"/>
    <property type="molecule type" value="Genomic_DNA"/>
</dbReference>
<feature type="transmembrane region" description="Helical" evidence="1">
    <location>
        <begin position="6"/>
        <end position="27"/>
    </location>
</feature>
<accession>A0A4S4M1K1</accession>
<keyword evidence="1" id="KW-1133">Transmembrane helix</keyword>
<sequence>MPLLNASIDILLYTLIAIGVPLIVRTISLQKPQPTSRPFLRTPLSILVVLHTLFTLYTLVWHQPPNLFTALDIPITTPAQRIRSAIFEHTARDPRFIISPSHDALLARLSSFEVRTFLVRFGQQAVESCEYCQSLNDFAIHSIPRPLLEYVREAFLIGLVTTHGSARERRRMFAVALLACAAADACNSRTSLCWITMHSGTTFSGRCDTSFSLESSRPSISFRRSLHRHEFVRLSPSLRRSSTPHSHVPNSCAIPVERSSATQDLRARAAAFWEDDKRVGNWIREDKGVRKAAAETGLWIDEGFAGVKGAERREGQLKTAAVMAASTLREWLNASTDLDAVNDGLRT</sequence>
<name>A0A4S4M1K1_9AGAM</name>
<evidence type="ECO:0000313" key="3">
    <source>
        <dbReference type="Proteomes" id="UP000310158"/>
    </source>
</evidence>
<proteinExistence type="predicted"/>
<reference evidence="2 3" key="1">
    <citation type="submission" date="2019-02" db="EMBL/GenBank/DDBJ databases">
        <title>Genome sequencing of the rare red list fungi Bondarzewia mesenterica.</title>
        <authorList>
            <person name="Buettner E."/>
            <person name="Kellner H."/>
        </authorList>
    </citation>
    <scope>NUCLEOTIDE SEQUENCE [LARGE SCALE GENOMIC DNA]</scope>
    <source>
        <strain evidence="2 3">DSM 108281</strain>
    </source>
</reference>
<dbReference type="Proteomes" id="UP000310158">
    <property type="component" value="Unassembled WGS sequence"/>
</dbReference>
<dbReference type="AlphaFoldDB" id="A0A4S4M1K1"/>